<dbReference type="PANTHER" id="PTHR47373:SF1">
    <property type="entry name" value="CYSTEINE PROTEINASE INHIBITOR 2"/>
    <property type="match status" value="1"/>
</dbReference>
<dbReference type="SUPFAM" id="SSF54403">
    <property type="entry name" value="Cystatin/monellin"/>
    <property type="match status" value="1"/>
</dbReference>
<dbReference type="GO" id="GO:0004869">
    <property type="term" value="F:cysteine-type endopeptidase inhibitor activity"/>
    <property type="evidence" value="ECO:0007669"/>
    <property type="project" value="UniProtKB-KW"/>
</dbReference>
<dbReference type="Pfam" id="PF16845">
    <property type="entry name" value="SQAPI"/>
    <property type="match status" value="1"/>
</dbReference>
<keyword evidence="2" id="KW-0789">Thiol protease inhibitor</keyword>
<keyword evidence="5" id="KW-1185">Reference proteome</keyword>
<feature type="domain" description="Cystatin" evidence="3">
    <location>
        <begin position="46"/>
        <end position="145"/>
    </location>
</feature>
<protein>
    <recommendedName>
        <fullName evidence="3">Cystatin domain-containing protein</fullName>
    </recommendedName>
</protein>
<dbReference type="AlphaFoldDB" id="A0A328DRN7"/>
<gene>
    <name evidence="4" type="ORF">DM860_005781</name>
</gene>
<dbReference type="Gene3D" id="3.10.450.10">
    <property type="match status" value="1"/>
</dbReference>
<dbReference type="InterPro" id="IPR000010">
    <property type="entry name" value="Cystatin_dom"/>
</dbReference>
<comment type="caution">
    <text evidence="4">The sequence shown here is derived from an EMBL/GenBank/DDBJ whole genome shotgun (WGS) entry which is preliminary data.</text>
</comment>
<dbReference type="InterPro" id="IPR018073">
    <property type="entry name" value="Prot_inh_cystat_CS"/>
</dbReference>
<sequence>MEESAKPLIIGLHCSHTNKLPRRLVISLCLLLIFGTAAGGGRDYKVGGRREVKDVQSNQEVQDLGRYCVRQYNEDRRRPPTAPLLSFSEVVEAETQVVSGIKYFLKISAASVSGGNSGRANYYDAVVLIKPWGAESKVLLDFGPSRTNM</sequence>
<accession>A0A328DRN7</accession>
<dbReference type="EMBL" id="NQVE01000098">
    <property type="protein sequence ID" value="RAL48357.1"/>
    <property type="molecule type" value="Genomic_DNA"/>
</dbReference>
<evidence type="ECO:0000259" key="3">
    <source>
        <dbReference type="SMART" id="SM00043"/>
    </source>
</evidence>
<dbReference type="InterPro" id="IPR046350">
    <property type="entry name" value="Cystatin_sf"/>
</dbReference>
<proteinExistence type="predicted"/>
<dbReference type="Proteomes" id="UP000249390">
    <property type="component" value="Unassembled WGS sequence"/>
</dbReference>
<organism evidence="4 5">
    <name type="scientific">Cuscuta australis</name>
    <dbReference type="NCBI Taxonomy" id="267555"/>
    <lineage>
        <taxon>Eukaryota</taxon>
        <taxon>Viridiplantae</taxon>
        <taxon>Streptophyta</taxon>
        <taxon>Embryophyta</taxon>
        <taxon>Tracheophyta</taxon>
        <taxon>Spermatophyta</taxon>
        <taxon>Magnoliopsida</taxon>
        <taxon>eudicotyledons</taxon>
        <taxon>Gunneridae</taxon>
        <taxon>Pentapetalae</taxon>
        <taxon>asterids</taxon>
        <taxon>lamiids</taxon>
        <taxon>Solanales</taxon>
        <taxon>Convolvulaceae</taxon>
        <taxon>Cuscuteae</taxon>
        <taxon>Cuscuta</taxon>
        <taxon>Cuscuta subgen. Grammica</taxon>
        <taxon>Cuscuta sect. Cleistogrammica</taxon>
    </lineage>
</organism>
<evidence type="ECO:0000313" key="5">
    <source>
        <dbReference type="Proteomes" id="UP000249390"/>
    </source>
</evidence>
<evidence type="ECO:0000313" key="4">
    <source>
        <dbReference type="EMBL" id="RAL48357.1"/>
    </source>
</evidence>
<evidence type="ECO:0000256" key="1">
    <source>
        <dbReference type="ARBA" id="ARBA00022690"/>
    </source>
</evidence>
<dbReference type="PROSITE" id="PS00287">
    <property type="entry name" value="CYSTATIN"/>
    <property type="match status" value="1"/>
</dbReference>
<dbReference type="CDD" id="cd00042">
    <property type="entry name" value="CY"/>
    <property type="match status" value="1"/>
</dbReference>
<evidence type="ECO:0000256" key="2">
    <source>
        <dbReference type="ARBA" id="ARBA00022704"/>
    </source>
</evidence>
<name>A0A328DRN7_9ASTE</name>
<dbReference type="SMART" id="SM00043">
    <property type="entry name" value="CY"/>
    <property type="match status" value="1"/>
</dbReference>
<reference evidence="4 5" key="1">
    <citation type="submission" date="2018-06" db="EMBL/GenBank/DDBJ databases">
        <title>The Genome of Cuscuta australis (Dodder) Provides Insight into the Evolution of Plant Parasitism.</title>
        <authorList>
            <person name="Liu H."/>
        </authorList>
    </citation>
    <scope>NUCLEOTIDE SEQUENCE [LARGE SCALE GENOMIC DNA]</scope>
    <source>
        <strain evidence="5">cv. Yunnan</strain>
        <tissue evidence="4">Vines</tissue>
    </source>
</reference>
<dbReference type="PANTHER" id="PTHR47373">
    <property type="entry name" value="CYSTEINE PROTEINASE INHIBITOR 2"/>
    <property type="match status" value="1"/>
</dbReference>
<keyword evidence="1" id="KW-0646">Protease inhibitor</keyword>